<dbReference type="EMBL" id="JBEDUW010000007">
    <property type="protein sequence ID" value="KAK9910300.1"/>
    <property type="molecule type" value="Genomic_DNA"/>
</dbReference>
<reference evidence="2 3" key="1">
    <citation type="journal article" date="2023" name="G3 (Bethesda)">
        <title>A chromosome-length genome assembly and annotation of blackberry (Rubus argutus, cv. 'Hillquist').</title>
        <authorList>
            <person name="Bruna T."/>
            <person name="Aryal R."/>
            <person name="Dudchenko O."/>
            <person name="Sargent D.J."/>
            <person name="Mead D."/>
            <person name="Buti M."/>
            <person name="Cavallini A."/>
            <person name="Hytonen T."/>
            <person name="Andres J."/>
            <person name="Pham M."/>
            <person name="Weisz D."/>
            <person name="Mascagni F."/>
            <person name="Usai G."/>
            <person name="Natali L."/>
            <person name="Bassil N."/>
            <person name="Fernandez G.E."/>
            <person name="Lomsadze A."/>
            <person name="Armour M."/>
            <person name="Olukolu B."/>
            <person name="Poorten T."/>
            <person name="Britton C."/>
            <person name="Davik J."/>
            <person name="Ashrafi H."/>
            <person name="Aiden E.L."/>
            <person name="Borodovsky M."/>
            <person name="Worthington M."/>
        </authorList>
    </citation>
    <scope>NUCLEOTIDE SEQUENCE [LARGE SCALE GENOMIC DNA]</scope>
    <source>
        <strain evidence="2">PI 553951</strain>
    </source>
</reference>
<dbReference type="InterPro" id="IPR004864">
    <property type="entry name" value="LEA_2"/>
</dbReference>
<feature type="domain" description="Late embryogenesis abundant protein LEA-2 subgroup" evidence="1">
    <location>
        <begin position="70"/>
        <end position="165"/>
    </location>
</feature>
<accession>A0AAW1VV30</accession>
<evidence type="ECO:0000313" key="2">
    <source>
        <dbReference type="EMBL" id="KAK9910300.1"/>
    </source>
</evidence>
<dbReference type="SUPFAM" id="SSF117070">
    <property type="entry name" value="LEA14-like"/>
    <property type="match status" value="1"/>
</dbReference>
<evidence type="ECO:0000313" key="3">
    <source>
        <dbReference type="Proteomes" id="UP001457282"/>
    </source>
</evidence>
<dbReference type="PANTHER" id="PTHR31459:SF19">
    <property type="entry name" value="DESICCATION-RELATED PROTEIN LEA14-RELATED"/>
    <property type="match status" value="1"/>
</dbReference>
<dbReference type="GO" id="GO:0005829">
    <property type="term" value="C:cytosol"/>
    <property type="evidence" value="ECO:0007669"/>
    <property type="project" value="TreeGrafter"/>
</dbReference>
<organism evidence="2 3">
    <name type="scientific">Rubus argutus</name>
    <name type="common">Southern blackberry</name>
    <dbReference type="NCBI Taxonomy" id="59490"/>
    <lineage>
        <taxon>Eukaryota</taxon>
        <taxon>Viridiplantae</taxon>
        <taxon>Streptophyta</taxon>
        <taxon>Embryophyta</taxon>
        <taxon>Tracheophyta</taxon>
        <taxon>Spermatophyta</taxon>
        <taxon>Magnoliopsida</taxon>
        <taxon>eudicotyledons</taxon>
        <taxon>Gunneridae</taxon>
        <taxon>Pentapetalae</taxon>
        <taxon>rosids</taxon>
        <taxon>fabids</taxon>
        <taxon>Rosales</taxon>
        <taxon>Rosaceae</taxon>
        <taxon>Rosoideae</taxon>
        <taxon>Rosoideae incertae sedis</taxon>
        <taxon>Rubus</taxon>
    </lineage>
</organism>
<dbReference type="AlphaFoldDB" id="A0AAW1VV30"/>
<dbReference type="InterPro" id="IPR045043">
    <property type="entry name" value="Lea14-like"/>
</dbReference>
<protein>
    <recommendedName>
        <fullName evidence="1">Late embryogenesis abundant protein LEA-2 subgroup domain-containing protein</fullName>
    </recommendedName>
</protein>
<dbReference type="Proteomes" id="UP001457282">
    <property type="component" value="Unassembled WGS sequence"/>
</dbReference>
<name>A0AAW1VV30_RUBAR</name>
<sequence length="186" mass="20792">MSLLLSSTTKFCTSLYLKLSALLGYVKNYLVNKARGYVLVRLAEMQQRSALIEGLQLEDMSFDSIDLLFKISVYNSFHFSLPVSQASFKLKISGSEPVIGKLKEPVYLKAGKESILFLLAKVPFSMPINLANNISADADIDYRIDFQLTIHLPIIGNISFPLPCQQGEAKISVLFSNVMDQIMTSW</sequence>
<proteinExistence type="predicted"/>
<evidence type="ECO:0000259" key="1">
    <source>
        <dbReference type="Pfam" id="PF03168"/>
    </source>
</evidence>
<comment type="caution">
    <text evidence="2">The sequence shown here is derived from an EMBL/GenBank/DDBJ whole genome shotgun (WGS) entry which is preliminary data.</text>
</comment>
<dbReference type="Gene3D" id="2.60.40.1820">
    <property type="match status" value="1"/>
</dbReference>
<dbReference type="PANTHER" id="PTHR31459">
    <property type="match status" value="1"/>
</dbReference>
<gene>
    <name evidence="2" type="ORF">M0R45_034268</name>
</gene>
<dbReference type="Pfam" id="PF03168">
    <property type="entry name" value="LEA_2"/>
    <property type="match status" value="1"/>
</dbReference>
<keyword evidence="3" id="KW-1185">Reference proteome</keyword>